<evidence type="ECO:0000313" key="2">
    <source>
        <dbReference type="Proteomes" id="UP000023152"/>
    </source>
</evidence>
<gene>
    <name evidence="1" type="ORF">RFI_27061</name>
</gene>
<protein>
    <submittedName>
        <fullName evidence="1">Uncharacterized protein</fullName>
    </submittedName>
</protein>
<sequence>MNFFLFCFITGKPRPIRMLLDKGERDLIPNIVAVYLLGCDGLLGEDANFTKTAFQKIPEGIACALFSNSWCQSVSQTANVIVSSPTVVDFRQGQKFSHWFVPLKPLDDKKEILALICQLNPHKLDFYYFTTQHNTTQCIDNNKALELYESLRGKFRVQILHDRSFSRESSQLIANFVSGKLEYLICSERAPVKAFFLSLCLNNKTQEIKQINNVVSMTGTDARIVENTSPCDNKLYLGLSTSIFETYGLHWCD</sequence>
<proteinExistence type="predicted"/>
<reference evidence="1 2" key="1">
    <citation type="journal article" date="2013" name="Curr. Biol.">
        <title>The Genome of the Foraminiferan Reticulomyxa filosa.</title>
        <authorList>
            <person name="Glockner G."/>
            <person name="Hulsmann N."/>
            <person name="Schleicher M."/>
            <person name="Noegel A.A."/>
            <person name="Eichinger L."/>
            <person name="Gallinger C."/>
            <person name="Pawlowski J."/>
            <person name="Sierra R."/>
            <person name="Euteneuer U."/>
            <person name="Pillet L."/>
            <person name="Moustafa A."/>
            <person name="Platzer M."/>
            <person name="Groth M."/>
            <person name="Szafranski K."/>
            <person name="Schliwa M."/>
        </authorList>
    </citation>
    <scope>NUCLEOTIDE SEQUENCE [LARGE SCALE GENOMIC DNA]</scope>
</reference>
<dbReference type="AlphaFoldDB" id="X6M9K4"/>
<accession>X6M9K4</accession>
<keyword evidence="2" id="KW-1185">Reference proteome</keyword>
<dbReference type="EMBL" id="ASPP01023531">
    <property type="protein sequence ID" value="ETO10316.1"/>
    <property type="molecule type" value="Genomic_DNA"/>
</dbReference>
<organism evidence="1 2">
    <name type="scientific">Reticulomyxa filosa</name>
    <dbReference type="NCBI Taxonomy" id="46433"/>
    <lineage>
        <taxon>Eukaryota</taxon>
        <taxon>Sar</taxon>
        <taxon>Rhizaria</taxon>
        <taxon>Retaria</taxon>
        <taxon>Foraminifera</taxon>
        <taxon>Monothalamids</taxon>
        <taxon>Reticulomyxidae</taxon>
        <taxon>Reticulomyxa</taxon>
    </lineage>
</organism>
<dbReference type="Proteomes" id="UP000023152">
    <property type="component" value="Unassembled WGS sequence"/>
</dbReference>
<name>X6M9K4_RETFI</name>
<evidence type="ECO:0000313" key="1">
    <source>
        <dbReference type="EMBL" id="ETO10316.1"/>
    </source>
</evidence>
<comment type="caution">
    <text evidence="1">The sequence shown here is derived from an EMBL/GenBank/DDBJ whole genome shotgun (WGS) entry which is preliminary data.</text>
</comment>